<keyword evidence="3" id="KW-1185">Reference proteome</keyword>
<dbReference type="EMBL" id="JAIWYP010000016">
    <property type="protein sequence ID" value="KAH3694754.1"/>
    <property type="molecule type" value="Genomic_DNA"/>
</dbReference>
<name>A0A9D3YA39_DREPO</name>
<comment type="caution">
    <text evidence="2">The sequence shown here is derived from an EMBL/GenBank/DDBJ whole genome shotgun (WGS) entry which is preliminary data.</text>
</comment>
<evidence type="ECO:0000313" key="2">
    <source>
        <dbReference type="EMBL" id="KAH3694754.1"/>
    </source>
</evidence>
<accession>A0A9D3YA39</accession>
<evidence type="ECO:0000256" key="1">
    <source>
        <dbReference type="ARBA" id="ARBA00023054"/>
    </source>
</evidence>
<dbReference type="GO" id="GO:0005737">
    <property type="term" value="C:cytoplasm"/>
    <property type="evidence" value="ECO:0007669"/>
    <property type="project" value="TreeGrafter"/>
</dbReference>
<keyword evidence="1" id="KW-0175">Coiled coil</keyword>
<organism evidence="2 3">
    <name type="scientific">Dreissena polymorpha</name>
    <name type="common">Zebra mussel</name>
    <name type="synonym">Mytilus polymorpha</name>
    <dbReference type="NCBI Taxonomy" id="45954"/>
    <lineage>
        <taxon>Eukaryota</taxon>
        <taxon>Metazoa</taxon>
        <taxon>Spiralia</taxon>
        <taxon>Lophotrochozoa</taxon>
        <taxon>Mollusca</taxon>
        <taxon>Bivalvia</taxon>
        <taxon>Autobranchia</taxon>
        <taxon>Heteroconchia</taxon>
        <taxon>Euheterodonta</taxon>
        <taxon>Imparidentia</taxon>
        <taxon>Neoheterodontei</taxon>
        <taxon>Myida</taxon>
        <taxon>Dreissenoidea</taxon>
        <taxon>Dreissenidae</taxon>
        <taxon>Dreissena</taxon>
    </lineage>
</organism>
<dbReference type="PANTHER" id="PTHR24200">
    <property type="entry name" value="TOUCAN, ISOFORM A"/>
    <property type="match status" value="1"/>
</dbReference>
<reference evidence="2" key="1">
    <citation type="journal article" date="2019" name="bioRxiv">
        <title>The Genome of the Zebra Mussel, Dreissena polymorpha: A Resource for Invasive Species Research.</title>
        <authorList>
            <person name="McCartney M.A."/>
            <person name="Auch B."/>
            <person name="Kono T."/>
            <person name="Mallez S."/>
            <person name="Zhang Y."/>
            <person name="Obille A."/>
            <person name="Becker A."/>
            <person name="Abrahante J.E."/>
            <person name="Garbe J."/>
            <person name="Badalamenti J.P."/>
            <person name="Herman A."/>
            <person name="Mangelson H."/>
            <person name="Liachko I."/>
            <person name="Sullivan S."/>
            <person name="Sone E.D."/>
            <person name="Koren S."/>
            <person name="Silverstein K.A.T."/>
            <person name="Beckman K.B."/>
            <person name="Gohl D.M."/>
        </authorList>
    </citation>
    <scope>NUCLEOTIDE SEQUENCE</scope>
    <source>
        <strain evidence="2">Duluth1</strain>
        <tissue evidence="2">Whole animal</tissue>
    </source>
</reference>
<protein>
    <submittedName>
        <fullName evidence="2">Uncharacterized protein</fullName>
    </submittedName>
</protein>
<dbReference type="AlphaFoldDB" id="A0A9D3YA39"/>
<dbReference type="Proteomes" id="UP000828390">
    <property type="component" value="Unassembled WGS sequence"/>
</dbReference>
<gene>
    <name evidence="2" type="ORF">DPMN_082195</name>
</gene>
<sequence length="107" mass="12068">MVCVSCSVRTGPLPQSAAGVISQGTYGLCLMFSAHWPPTAVCRRSYITGYIWFVSHVQCALAPYRSLPQELESLKTVLEMKNKEINKLRTHDIELQKKVRLICQLQT</sequence>
<reference evidence="2" key="2">
    <citation type="submission" date="2020-11" db="EMBL/GenBank/DDBJ databases">
        <authorList>
            <person name="McCartney M.A."/>
            <person name="Auch B."/>
            <person name="Kono T."/>
            <person name="Mallez S."/>
            <person name="Becker A."/>
            <person name="Gohl D.M."/>
            <person name="Silverstein K.A.T."/>
            <person name="Koren S."/>
            <person name="Bechman K.B."/>
            <person name="Herman A."/>
            <person name="Abrahante J.E."/>
            <person name="Garbe J."/>
        </authorList>
    </citation>
    <scope>NUCLEOTIDE SEQUENCE</scope>
    <source>
        <strain evidence="2">Duluth1</strain>
        <tissue evidence="2">Whole animal</tissue>
    </source>
</reference>
<dbReference type="GO" id="GO:0008017">
    <property type="term" value="F:microtubule binding"/>
    <property type="evidence" value="ECO:0007669"/>
    <property type="project" value="TreeGrafter"/>
</dbReference>
<evidence type="ECO:0000313" key="3">
    <source>
        <dbReference type="Proteomes" id="UP000828390"/>
    </source>
</evidence>
<proteinExistence type="predicted"/>
<dbReference type="PANTHER" id="PTHR24200:SF11">
    <property type="entry name" value="TOUCAN, ISOFORM A"/>
    <property type="match status" value="1"/>
</dbReference>
<dbReference type="GO" id="GO:0005634">
    <property type="term" value="C:nucleus"/>
    <property type="evidence" value="ECO:0007669"/>
    <property type="project" value="TreeGrafter"/>
</dbReference>
<dbReference type="InterPro" id="IPR051293">
    <property type="entry name" value="MTUS1/CCDC69"/>
</dbReference>